<feature type="signal peptide" evidence="2">
    <location>
        <begin position="1"/>
        <end position="25"/>
    </location>
</feature>
<gene>
    <name evidence="3" type="ORF">PAA8504_03329</name>
</gene>
<dbReference type="AlphaFoldDB" id="A0A2R8BZ93"/>
<dbReference type="EMBL" id="ONZF01000009">
    <property type="protein sequence ID" value="SPJ25478.1"/>
    <property type="molecule type" value="Genomic_DNA"/>
</dbReference>
<reference evidence="3 4" key="1">
    <citation type="submission" date="2018-03" db="EMBL/GenBank/DDBJ databases">
        <authorList>
            <person name="Keele B.F."/>
        </authorList>
    </citation>
    <scope>NUCLEOTIDE SEQUENCE [LARGE SCALE GENOMIC DNA]</scope>
    <source>
        <strain evidence="3 4">CECT 8504</strain>
    </source>
</reference>
<name>A0A2R8BZ93_9RHOB</name>
<organism evidence="3 4">
    <name type="scientific">Palleronia abyssalis</name>
    <dbReference type="NCBI Taxonomy" id="1501240"/>
    <lineage>
        <taxon>Bacteria</taxon>
        <taxon>Pseudomonadati</taxon>
        <taxon>Pseudomonadota</taxon>
        <taxon>Alphaproteobacteria</taxon>
        <taxon>Rhodobacterales</taxon>
        <taxon>Roseobacteraceae</taxon>
        <taxon>Palleronia</taxon>
    </lineage>
</organism>
<protein>
    <submittedName>
        <fullName evidence="3">Uncharacterized protein</fullName>
    </submittedName>
</protein>
<accession>A0A2R8BZ93</accession>
<dbReference type="Proteomes" id="UP000244912">
    <property type="component" value="Unassembled WGS sequence"/>
</dbReference>
<keyword evidence="4" id="KW-1185">Reference proteome</keyword>
<feature type="region of interest" description="Disordered" evidence="1">
    <location>
        <begin position="117"/>
        <end position="203"/>
    </location>
</feature>
<feature type="compositionally biased region" description="Low complexity" evidence="1">
    <location>
        <begin position="150"/>
        <end position="160"/>
    </location>
</feature>
<evidence type="ECO:0000256" key="2">
    <source>
        <dbReference type="SAM" id="SignalP"/>
    </source>
</evidence>
<proteinExistence type="predicted"/>
<dbReference type="RefSeq" id="WP_108895281.1">
    <property type="nucleotide sequence ID" value="NZ_ONZF01000009.1"/>
</dbReference>
<evidence type="ECO:0000313" key="4">
    <source>
        <dbReference type="Proteomes" id="UP000244912"/>
    </source>
</evidence>
<sequence>MSRLITGTGLLSVSLLLATVTGASASDLSVGIGVGGSNDNIADIDVGVGGDSAADVDADILSSDKGSVVDTDATVGGRDSAADADVEVLSGPDGSSVADVDATVGGSDNLVDAEAEVLSGSDGTSTARVDAQIGGSGASAGAQVGGGSDGDSQSGPSVGSNTADDGDVFNRGTQNAPGRSTGRNAGTSRTVNTDTAGRSVTGMPLIGNGGVMLGTITSSDEDRVCSTPAQYPNRIVCVQLRNTPVLTESGLRVRVSRNSYLNALQ</sequence>
<feature type="compositionally biased region" description="Gly residues" evidence="1">
    <location>
        <begin position="134"/>
        <end position="149"/>
    </location>
</feature>
<feature type="compositionally biased region" description="Polar residues" evidence="1">
    <location>
        <begin position="171"/>
        <end position="198"/>
    </location>
</feature>
<evidence type="ECO:0000313" key="3">
    <source>
        <dbReference type="EMBL" id="SPJ25478.1"/>
    </source>
</evidence>
<evidence type="ECO:0000256" key="1">
    <source>
        <dbReference type="SAM" id="MobiDB-lite"/>
    </source>
</evidence>
<keyword evidence="2" id="KW-0732">Signal</keyword>
<feature type="chain" id="PRO_5015310322" evidence="2">
    <location>
        <begin position="26"/>
        <end position="265"/>
    </location>
</feature>